<name>A0ABV1VB68_9ACTN</name>
<dbReference type="RefSeq" id="WP_350726314.1">
    <property type="nucleotide sequence ID" value="NZ_JBEPCO010000092.1"/>
</dbReference>
<gene>
    <name evidence="1" type="ORF">ABT322_08080</name>
</gene>
<reference evidence="1 2" key="1">
    <citation type="submission" date="2024-06" db="EMBL/GenBank/DDBJ databases">
        <title>The Natural Products Discovery Center: Release of the First 8490 Sequenced Strains for Exploring Actinobacteria Biosynthetic Diversity.</title>
        <authorList>
            <person name="Kalkreuter E."/>
            <person name="Kautsar S.A."/>
            <person name="Yang D."/>
            <person name="Bader C.D."/>
            <person name="Teijaro C.N."/>
            <person name="Fluegel L."/>
            <person name="Davis C.M."/>
            <person name="Simpson J.R."/>
            <person name="Lauterbach L."/>
            <person name="Steele A.D."/>
            <person name="Gui C."/>
            <person name="Meng S."/>
            <person name="Li G."/>
            <person name="Viehrig K."/>
            <person name="Ye F."/>
            <person name="Su P."/>
            <person name="Kiefer A.F."/>
            <person name="Nichols A."/>
            <person name="Cepeda A.J."/>
            <person name="Yan W."/>
            <person name="Fan B."/>
            <person name="Jiang Y."/>
            <person name="Adhikari A."/>
            <person name="Zheng C.-J."/>
            <person name="Schuster L."/>
            <person name="Cowan T.M."/>
            <person name="Smanski M.J."/>
            <person name="Chevrette M.G."/>
            <person name="De Carvalho L.P.S."/>
            <person name="Shen B."/>
        </authorList>
    </citation>
    <scope>NUCLEOTIDE SEQUENCE [LARGE SCALE GENOMIC DNA]</scope>
    <source>
        <strain evidence="1 2">NPDC000632</strain>
    </source>
</reference>
<evidence type="ECO:0000313" key="1">
    <source>
        <dbReference type="EMBL" id="MER6903733.1"/>
    </source>
</evidence>
<dbReference type="Proteomes" id="UP001490330">
    <property type="component" value="Unassembled WGS sequence"/>
</dbReference>
<keyword evidence="2" id="KW-1185">Reference proteome</keyword>
<sequence>MYEKPDLDTPLANLRTNITAWKTSLDRHLSEERKGQGLAFDVQLMEEREPLTEKIIQDITTIDQEMSKRQVIDSATPSEWTVDRLTDAQLDAVKADWPELALFDATTLRQVADVIGIRMVRDMARQALRNAPAVLNFTQ</sequence>
<comment type="caution">
    <text evidence="1">The sequence shown here is derived from an EMBL/GenBank/DDBJ whole genome shotgun (WGS) entry which is preliminary data.</text>
</comment>
<protein>
    <submittedName>
        <fullName evidence="1">Uncharacterized protein</fullName>
    </submittedName>
</protein>
<dbReference type="EMBL" id="JBEPCV010000005">
    <property type="protein sequence ID" value="MER6903733.1"/>
    <property type="molecule type" value="Genomic_DNA"/>
</dbReference>
<organism evidence="1 2">
    <name type="scientific">Streptomyces flaveolus</name>
    <dbReference type="NCBI Taxonomy" id="67297"/>
    <lineage>
        <taxon>Bacteria</taxon>
        <taxon>Bacillati</taxon>
        <taxon>Actinomycetota</taxon>
        <taxon>Actinomycetes</taxon>
        <taxon>Kitasatosporales</taxon>
        <taxon>Streptomycetaceae</taxon>
        <taxon>Streptomyces</taxon>
    </lineage>
</organism>
<accession>A0ABV1VB68</accession>
<proteinExistence type="predicted"/>
<evidence type="ECO:0000313" key="2">
    <source>
        <dbReference type="Proteomes" id="UP001490330"/>
    </source>
</evidence>